<dbReference type="Gene3D" id="2.30.40.10">
    <property type="entry name" value="Urease, subunit C, domain 1"/>
    <property type="match status" value="1"/>
</dbReference>
<dbReference type="AlphaFoldDB" id="A0AAC9I300"/>
<keyword evidence="3" id="KW-1185">Reference proteome</keyword>
<dbReference type="PANTHER" id="PTHR43135">
    <property type="entry name" value="ALPHA-D-RIBOSE 1-METHYLPHOSPHONATE 5-TRIPHOSPHATE DIPHOSPHATASE"/>
    <property type="match status" value="1"/>
</dbReference>
<proteinExistence type="predicted"/>
<feature type="domain" description="Amidohydrolase-related" evidence="1">
    <location>
        <begin position="51"/>
        <end position="402"/>
    </location>
</feature>
<dbReference type="InterPro" id="IPR032466">
    <property type="entry name" value="Metal_Hydrolase"/>
</dbReference>
<evidence type="ECO:0000313" key="3">
    <source>
        <dbReference type="Proteomes" id="UP000175968"/>
    </source>
</evidence>
<dbReference type="Gene3D" id="3.20.20.140">
    <property type="entry name" value="Metal-dependent hydrolases"/>
    <property type="match status" value="1"/>
</dbReference>
<protein>
    <submittedName>
        <fullName evidence="2">Amidohydrolase</fullName>
    </submittedName>
</protein>
<gene>
    <name evidence="2" type="ORF">EM308_07325</name>
</gene>
<dbReference type="Proteomes" id="UP000175968">
    <property type="component" value="Chromosome"/>
</dbReference>
<organism evidence="2 3">
    <name type="scientific">Flavobacterium gilvum</name>
    <dbReference type="NCBI Taxonomy" id="1492737"/>
    <lineage>
        <taxon>Bacteria</taxon>
        <taxon>Pseudomonadati</taxon>
        <taxon>Bacteroidota</taxon>
        <taxon>Flavobacteriia</taxon>
        <taxon>Flavobacteriales</taxon>
        <taxon>Flavobacteriaceae</taxon>
        <taxon>Flavobacterium</taxon>
    </lineage>
</organism>
<dbReference type="Pfam" id="PF01979">
    <property type="entry name" value="Amidohydro_1"/>
    <property type="match status" value="1"/>
</dbReference>
<evidence type="ECO:0000313" key="2">
    <source>
        <dbReference type="EMBL" id="AOW09334.1"/>
    </source>
</evidence>
<dbReference type="InterPro" id="IPR051781">
    <property type="entry name" value="Metallo-dep_Hydrolase"/>
</dbReference>
<reference evidence="2 3" key="1">
    <citation type="submission" date="2016-10" db="EMBL/GenBank/DDBJ databases">
        <title>Flavobacterium gilvum sp. nov., isolated from stream water.</title>
        <authorList>
            <person name="Shin S.-K."/>
            <person name="Cho Y.-J."/>
            <person name="Yi H."/>
        </authorList>
    </citation>
    <scope>NUCLEOTIDE SEQUENCE [LARGE SCALE GENOMIC DNA]</scope>
    <source>
        <strain evidence="2 3">EM1308</strain>
    </source>
</reference>
<dbReference type="GO" id="GO:0016810">
    <property type="term" value="F:hydrolase activity, acting on carbon-nitrogen (but not peptide) bonds"/>
    <property type="evidence" value="ECO:0007669"/>
    <property type="project" value="InterPro"/>
</dbReference>
<dbReference type="KEGG" id="fgl:EM308_07325"/>
<evidence type="ECO:0000259" key="1">
    <source>
        <dbReference type="Pfam" id="PF01979"/>
    </source>
</evidence>
<name>A0AAC9I300_9FLAO</name>
<sequence>MNKLTTITNAKIFDGENVIEAKTVTIKNGKILNIGNAISQGAEIIDAKGCTLMPALIDAHSHPNMEFLKQDMYFGVTTTFQMQGYFNEAQCKELKENTGIAESLKSFLAITAPDGHPSELLPAEVKAKQKEMMAKAGLTMKKDVSTPEEAIAIVNERVQQGVDYIKIMIEEGTVFGYPNTPDVTDEVIEATCSEAHRLGKMTVAHAMTIKAYERAIEGGIDGLMHIFIDQPHTPEIITAVANSGAFVCPTIVAGASTIGDSDASEFVKDPRVSSKLSPEWIACMENHITTYPQGKTANLLNAVKALHDTGVDILAGSDASQPAVGGMAHGASLHHELQLLVKAGLTPIEALRSAMSIPARRFGLHDRGRIINGARADLLLVEGDPTTNIADTLSIKKVWRQGVEFNLNQLN</sequence>
<dbReference type="RefSeq" id="WP_035638051.1">
    <property type="nucleotide sequence ID" value="NZ_CP017479.1"/>
</dbReference>
<dbReference type="SUPFAM" id="SSF51338">
    <property type="entry name" value="Composite domain of metallo-dependent hydrolases"/>
    <property type="match status" value="1"/>
</dbReference>
<dbReference type="InterPro" id="IPR011059">
    <property type="entry name" value="Metal-dep_hydrolase_composite"/>
</dbReference>
<dbReference type="InterPro" id="IPR006680">
    <property type="entry name" value="Amidohydro-rel"/>
</dbReference>
<dbReference type="EMBL" id="CP017479">
    <property type="protein sequence ID" value="AOW09334.1"/>
    <property type="molecule type" value="Genomic_DNA"/>
</dbReference>
<accession>A0AAC9I300</accession>
<dbReference type="PANTHER" id="PTHR43135:SF3">
    <property type="entry name" value="ALPHA-D-RIBOSE 1-METHYLPHOSPHONATE 5-TRIPHOSPHATE DIPHOSPHATASE"/>
    <property type="match status" value="1"/>
</dbReference>
<dbReference type="SUPFAM" id="SSF51556">
    <property type="entry name" value="Metallo-dependent hydrolases"/>
    <property type="match status" value="1"/>
</dbReference>